<name>A0A2P8FCG7_9RHOB</name>
<accession>A0A2P8FCG7</accession>
<evidence type="ECO:0008006" key="4">
    <source>
        <dbReference type="Google" id="ProtNLM"/>
    </source>
</evidence>
<dbReference type="OrthoDB" id="8684708at2"/>
<dbReference type="RefSeq" id="WP_106608578.1">
    <property type="nucleotide sequence ID" value="NZ_PYGJ01000006.1"/>
</dbReference>
<dbReference type="Gene3D" id="3.10.450.50">
    <property type="match status" value="1"/>
</dbReference>
<feature type="chain" id="PRO_5015167572" description="SnoaL-like protein" evidence="1">
    <location>
        <begin position="19"/>
        <end position="123"/>
    </location>
</feature>
<sequence length="123" mass="13928">MLKQSLIALAILAQPVLAEDLPTAITCYESSTNAKDIDAYMACFTQDAEMIDVSRTFNGQDAIRAWALREVIPQGENFAHRKILESDSGYAKTEVNWLSWVVHYSYWWDAEGKITTMSLQYAN</sequence>
<dbReference type="SUPFAM" id="SSF54427">
    <property type="entry name" value="NTF2-like"/>
    <property type="match status" value="1"/>
</dbReference>
<reference evidence="2 3" key="1">
    <citation type="submission" date="2018-03" db="EMBL/GenBank/DDBJ databases">
        <title>Genomic Encyclopedia of Archaeal and Bacterial Type Strains, Phase II (KMG-II): from individual species to whole genera.</title>
        <authorList>
            <person name="Goeker M."/>
        </authorList>
    </citation>
    <scope>NUCLEOTIDE SEQUENCE [LARGE SCALE GENOMIC DNA]</scope>
    <source>
        <strain evidence="2 3">DSM 100673</strain>
    </source>
</reference>
<proteinExistence type="predicted"/>
<evidence type="ECO:0000256" key="1">
    <source>
        <dbReference type="SAM" id="SignalP"/>
    </source>
</evidence>
<comment type="caution">
    <text evidence="2">The sequence shown here is derived from an EMBL/GenBank/DDBJ whole genome shotgun (WGS) entry which is preliminary data.</text>
</comment>
<protein>
    <recommendedName>
        <fullName evidence="4">SnoaL-like protein</fullName>
    </recommendedName>
</protein>
<dbReference type="EMBL" id="PYGJ01000006">
    <property type="protein sequence ID" value="PSL19382.1"/>
    <property type="molecule type" value="Genomic_DNA"/>
</dbReference>
<dbReference type="AlphaFoldDB" id="A0A2P8FCG7"/>
<evidence type="ECO:0000313" key="2">
    <source>
        <dbReference type="EMBL" id="PSL19382.1"/>
    </source>
</evidence>
<keyword evidence="3" id="KW-1185">Reference proteome</keyword>
<keyword evidence="1" id="KW-0732">Signal</keyword>
<dbReference type="InterPro" id="IPR032710">
    <property type="entry name" value="NTF2-like_dom_sf"/>
</dbReference>
<organism evidence="2 3">
    <name type="scientific">Shimia abyssi</name>
    <dbReference type="NCBI Taxonomy" id="1662395"/>
    <lineage>
        <taxon>Bacteria</taxon>
        <taxon>Pseudomonadati</taxon>
        <taxon>Pseudomonadota</taxon>
        <taxon>Alphaproteobacteria</taxon>
        <taxon>Rhodobacterales</taxon>
        <taxon>Roseobacteraceae</taxon>
    </lineage>
</organism>
<dbReference type="Proteomes" id="UP000240418">
    <property type="component" value="Unassembled WGS sequence"/>
</dbReference>
<feature type="signal peptide" evidence="1">
    <location>
        <begin position="1"/>
        <end position="18"/>
    </location>
</feature>
<gene>
    <name evidence="2" type="ORF">CLV88_10694</name>
</gene>
<evidence type="ECO:0000313" key="3">
    <source>
        <dbReference type="Proteomes" id="UP000240418"/>
    </source>
</evidence>